<dbReference type="SUPFAM" id="SSF53254">
    <property type="entry name" value="Phosphoglycerate mutase-like"/>
    <property type="match status" value="1"/>
</dbReference>
<dbReference type="GO" id="GO:0005737">
    <property type="term" value="C:cytoplasm"/>
    <property type="evidence" value="ECO:0007669"/>
    <property type="project" value="TreeGrafter"/>
</dbReference>
<dbReference type="SMART" id="SM00855">
    <property type="entry name" value="PGAM"/>
    <property type="match status" value="1"/>
</dbReference>
<dbReference type="InterPro" id="IPR050275">
    <property type="entry name" value="PGM_Phosphatase"/>
</dbReference>
<dbReference type="CDD" id="cd07067">
    <property type="entry name" value="HP_PGM_like"/>
    <property type="match status" value="1"/>
</dbReference>
<dbReference type="Gene3D" id="3.40.50.1240">
    <property type="entry name" value="Phosphoglycerate mutase-like"/>
    <property type="match status" value="1"/>
</dbReference>
<comment type="caution">
    <text evidence="1">The sequence shown here is derived from an EMBL/GenBank/DDBJ whole genome shotgun (WGS) entry which is preliminary data.</text>
</comment>
<dbReference type="PANTHER" id="PTHR48100">
    <property type="entry name" value="BROAD-SPECIFICITY PHOSPHATASE YOR283W-RELATED"/>
    <property type="match status" value="1"/>
</dbReference>
<proteinExistence type="predicted"/>
<dbReference type="InterPro" id="IPR013078">
    <property type="entry name" value="His_Pase_superF_clade-1"/>
</dbReference>
<dbReference type="RefSeq" id="WP_206782629.1">
    <property type="nucleotide sequence ID" value="NZ_JAEMWV010000005.1"/>
</dbReference>
<gene>
    <name evidence="1" type="ORF">JF537_10985</name>
</gene>
<dbReference type="InterPro" id="IPR029033">
    <property type="entry name" value="His_PPase_superfam"/>
</dbReference>
<dbReference type="Pfam" id="PF00300">
    <property type="entry name" value="His_Phos_1"/>
    <property type="match status" value="1"/>
</dbReference>
<evidence type="ECO:0000313" key="1">
    <source>
        <dbReference type="EMBL" id="MBN8252099.1"/>
    </source>
</evidence>
<dbReference type="PANTHER" id="PTHR48100:SF1">
    <property type="entry name" value="HISTIDINE PHOSPHATASE FAMILY PROTEIN-RELATED"/>
    <property type="match status" value="1"/>
</dbReference>
<dbReference type="AlphaFoldDB" id="A0A8I1MG32"/>
<reference evidence="1" key="1">
    <citation type="submission" date="2020-12" db="EMBL/GenBank/DDBJ databases">
        <title>PHA producing bacteria isolated from mangrove.</title>
        <authorList>
            <person name="Zheng W."/>
            <person name="Yu S."/>
            <person name="Huang Y."/>
        </authorList>
    </citation>
    <scope>NUCLEOTIDE SEQUENCE</scope>
    <source>
        <strain evidence="1">GN22-4</strain>
    </source>
</reference>
<dbReference type="GO" id="GO:0016791">
    <property type="term" value="F:phosphatase activity"/>
    <property type="evidence" value="ECO:0007669"/>
    <property type="project" value="TreeGrafter"/>
</dbReference>
<dbReference type="Proteomes" id="UP000664578">
    <property type="component" value="Unassembled WGS sequence"/>
</dbReference>
<name>A0A8I1MG32_9BACI</name>
<protein>
    <submittedName>
        <fullName evidence="1">Histidine phosphatase family protein</fullName>
    </submittedName>
</protein>
<sequence>MKTIYLLRHCKAEGQEHDAPLTREGKRDALSLVEYLKPLGISTIISSPYIRTIHTIAPFAAEVGVSIRQDERLAERVLTGKPVDNWLELLKQTFHDENLQLKGGESSKEATQRVLAVVYEEVGDLNEISLLVTHGNLMSLLLRHFDASFGFQEWSNLSNPDLYRIDLFPTKGVMKRIWSQRE</sequence>
<accession>A0A8I1MG32</accession>
<organism evidence="1 2">
    <name type="scientific">Priestia flexa</name>
    <dbReference type="NCBI Taxonomy" id="86664"/>
    <lineage>
        <taxon>Bacteria</taxon>
        <taxon>Bacillati</taxon>
        <taxon>Bacillota</taxon>
        <taxon>Bacilli</taxon>
        <taxon>Bacillales</taxon>
        <taxon>Bacillaceae</taxon>
        <taxon>Priestia</taxon>
    </lineage>
</organism>
<evidence type="ECO:0000313" key="2">
    <source>
        <dbReference type="Proteomes" id="UP000664578"/>
    </source>
</evidence>
<dbReference type="EMBL" id="JAEMWV010000005">
    <property type="protein sequence ID" value="MBN8252099.1"/>
    <property type="molecule type" value="Genomic_DNA"/>
</dbReference>